<dbReference type="PIRSF" id="PIRSF036852">
    <property type="entry name" value="Ribonuclease_H1_euk"/>
    <property type="match status" value="1"/>
</dbReference>
<dbReference type="Pfam" id="PF00075">
    <property type="entry name" value="RNase_H"/>
    <property type="match status" value="1"/>
</dbReference>
<dbReference type="SUPFAM" id="SSF55658">
    <property type="entry name" value="L9 N-domain-like"/>
    <property type="match status" value="1"/>
</dbReference>
<dbReference type="Pfam" id="PF01693">
    <property type="entry name" value="Cauli_VI"/>
    <property type="match status" value="1"/>
</dbReference>
<dbReference type="EMBL" id="MN739981">
    <property type="protein sequence ID" value="QHT81337.1"/>
    <property type="molecule type" value="Genomic_DNA"/>
</dbReference>
<evidence type="ECO:0000256" key="7">
    <source>
        <dbReference type="ARBA" id="ARBA00022759"/>
    </source>
</evidence>
<dbReference type="AlphaFoldDB" id="A0A6C0HLT9"/>
<comment type="similarity">
    <text evidence="3">Belongs to the RNase H family.</text>
</comment>
<dbReference type="InterPro" id="IPR017067">
    <property type="entry name" value="RNase_H1_euk"/>
</dbReference>
<dbReference type="InterPro" id="IPR009027">
    <property type="entry name" value="Ribosomal_bL9/RNase_H1_N"/>
</dbReference>
<proteinExistence type="inferred from homology"/>
<dbReference type="GO" id="GO:0043137">
    <property type="term" value="P:DNA replication, removal of RNA primer"/>
    <property type="evidence" value="ECO:0007669"/>
    <property type="project" value="TreeGrafter"/>
</dbReference>
<keyword evidence="9" id="KW-0460">Magnesium</keyword>
<evidence type="ECO:0000256" key="4">
    <source>
        <dbReference type="ARBA" id="ARBA00012180"/>
    </source>
</evidence>
<evidence type="ECO:0000256" key="2">
    <source>
        <dbReference type="ARBA" id="ARBA00001946"/>
    </source>
</evidence>
<protein>
    <recommendedName>
        <fullName evidence="4">ribonuclease H</fullName>
        <ecNumber evidence="4">3.1.26.4</ecNumber>
    </recommendedName>
</protein>
<name>A0A6C0HLT9_9ZZZZ</name>
<keyword evidence="6" id="KW-0479">Metal-binding</keyword>
<keyword evidence="7" id="KW-0255">Endonuclease</keyword>
<evidence type="ECO:0000256" key="5">
    <source>
        <dbReference type="ARBA" id="ARBA00022722"/>
    </source>
</evidence>
<evidence type="ECO:0000256" key="9">
    <source>
        <dbReference type="ARBA" id="ARBA00022842"/>
    </source>
</evidence>
<evidence type="ECO:0000256" key="3">
    <source>
        <dbReference type="ARBA" id="ARBA00005300"/>
    </source>
</evidence>
<dbReference type="Gene3D" id="3.40.970.10">
    <property type="entry name" value="Ribonuclease H1, N-terminal domain"/>
    <property type="match status" value="1"/>
</dbReference>
<dbReference type="InterPro" id="IPR012337">
    <property type="entry name" value="RNaseH-like_sf"/>
</dbReference>
<dbReference type="PANTHER" id="PTHR10642:SF26">
    <property type="entry name" value="RIBONUCLEASE H1"/>
    <property type="match status" value="1"/>
</dbReference>
<evidence type="ECO:0000256" key="8">
    <source>
        <dbReference type="ARBA" id="ARBA00022801"/>
    </source>
</evidence>
<comment type="cofactor">
    <cofactor evidence="2">
        <name>Mg(2+)</name>
        <dbReference type="ChEBI" id="CHEBI:18420"/>
    </cofactor>
</comment>
<keyword evidence="8" id="KW-0378">Hydrolase</keyword>
<dbReference type="InterPro" id="IPR036397">
    <property type="entry name" value="RNaseH_sf"/>
</dbReference>
<evidence type="ECO:0000256" key="1">
    <source>
        <dbReference type="ARBA" id="ARBA00000077"/>
    </source>
</evidence>
<dbReference type="EC" id="3.1.26.4" evidence="4"/>
<dbReference type="GO" id="GO:0000287">
    <property type="term" value="F:magnesium ion binding"/>
    <property type="evidence" value="ECO:0007669"/>
    <property type="project" value="InterPro"/>
</dbReference>
<dbReference type="InterPro" id="IPR050092">
    <property type="entry name" value="RNase_H"/>
</dbReference>
<dbReference type="InterPro" id="IPR002156">
    <property type="entry name" value="RNaseH_domain"/>
</dbReference>
<evidence type="ECO:0000256" key="6">
    <source>
        <dbReference type="ARBA" id="ARBA00022723"/>
    </source>
</evidence>
<keyword evidence="5" id="KW-0540">Nuclease</keyword>
<dbReference type="InterPro" id="IPR011320">
    <property type="entry name" value="RNase_H1_N"/>
</dbReference>
<organism evidence="11">
    <name type="scientific">viral metagenome</name>
    <dbReference type="NCBI Taxonomy" id="1070528"/>
    <lineage>
        <taxon>unclassified sequences</taxon>
        <taxon>metagenomes</taxon>
        <taxon>organismal metagenomes</taxon>
    </lineage>
</organism>
<dbReference type="SUPFAM" id="SSF53098">
    <property type="entry name" value="Ribonuclease H-like"/>
    <property type="match status" value="1"/>
</dbReference>
<feature type="domain" description="RNase H type-1" evidence="10">
    <location>
        <begin position="131"/>
        <end position="311"/>
    </location>
</feature>
<dbReference type="GO" id="GO:0004523">
    <property type="term" value="F:RNA-DNA hybrid ribonuclease activity"/>
    <property type="evidence" value="ECO:0007669"/>
    <property type="project" value="UniProtKB-EC"/>
</dbReference>
<sequence length="311" mass="35231">MASSASSASYYVVKKGYTPGIYHSWTECKRETDGYSGPIYRKFASYTDAIDFLNSKTVSTGNSRPVDVGICSSSSGATSISTSTYLDTKKKLKIHKSHISESIQAKEKSNNIKSAPFSESLNYTVEQWTQINDELYIFTDGSSRKSKIYPNSGIGVYIGYNCTNIKEQYNDKTNNMCELTAIDYAFKLIIKYWRELAEIGKVIKIVSDSEYSIKACTLWLQQWKTNNWLTSSKEPVKNRNLIESIDNSMQRIKLINSKIPDASAKDTLKKIKVKFIHVNSHQNEPNPETDKFNYALWFGNYIADGLSQNSM</sequence>
<accession>A0A6C0HLT9</accession>
<dbReference type="Gene3D" id="3.30.420.10">
    <property type="entry name" value="Ribonuclease H-like superfamily/Ribonuclease H"/>
    <property type="match status" value="1"/>
</dbReference>
<evidence type="ECO:0000313" key="11">
    <source>
        <dbReference type="EMBL" id="QHT81337.1"/>
    </source>
</evidence>
<dbReference type="GO" id="GO:0003676">
    <property type="term" value="F:nucleic acid binding"/>
    <property type="evidence" value="ECO:0007669"/>
    <property type="project" value="InterPro"/>
</dbReference>
<dbReference type="InterPro" id="IPR037056">
    <property type="entry name" value="RNase_H1_N_sf"/>
</dbReference>
<dbReference type="PROSITE" id="PS50879">
    <property type="entry name" value="RNASE_H_1"/>
    <property type="match status" value="1"/>
</dbReference>
<dbReference type="PANTHER" id="PTHR10642">
    <property type="entry name" value="RIBONUCLEASE H1"/>
    <property type="match status" value="1"/>
</dbReference>
<evidence type="ECO:0000259" key="10">
    <source>
        <dbReference type="PROSITE" id="PS50879"/>
    </source>
</evidence>
<reference evidence="11" key="1">
    <citation type="journal article" date="2020" name="Nature">
        <title>Giant virus diversity and host interactions through global metagenomics.</title>
        <authorList>
            <person name="Schulz F."/>
            <person name="Roux S."/>
            <person name="Paez-Espino D."/>
            <person name="Jungbluth S."/>
            <person name="Walsh D.A."/>
            <person name="Denef V.J."/>
            <person name="McMahon K.D."/>
            <person name="Konstantinidis K.T."/>
            <person name="Eloe-Fadrosh E.A."/>
            <person name="Kyrpides N.C."/>
            <person name="Woyke T."/>
        </authorList>
    </citation>
    <scope>NUCLEOTIDE SEQUENCE</scope>
    <source>
        <strain evidence="11">GVMAG-M-3300023184-13</strain>
    </source>
</reference>
<comment type="catalytic activity">
    <reaction evidence="1">
        <text>Endonucleolytic cleavage to 5'-phosphomonoester.</text>
        <dbReference type="EC" id="3.1.26.4"/>
    </reaction>
</comment>